<dbReference type="GO" id="GO:0004252">
    <property type="term" value="F:serine-type endopeptidase activity"/>
    <property type="evidence" value="ECO:0007669"/>
    <property type="project" value="InterPro"/>
</dbReference>
<comment type="caution">
    <text evidence="4">The sequence shown here is derived from an EMBL/GenBank/DDBJ whole genome shotgun (WGS) entry which is preliminary data.</text>
</comment>
<evidence type="ECO:0000313" key="5">
    <source>
        <dbReference type="Proteomes" id="UP000231450"/>
    </source>
</evidence>
<protein>
    <recommendedName>
        <fullName evidence="3">PDZ domain-containing protein</fullName>
    </recommendedName>
</protein>
<dbReference type="InterPro" id="IPR001940">
    <property type="entry name" value="Peptidase_S1C"/>
</dbReference>
<dbReference type="InterPro" id="IPR001478">
    <property type="entry name" value="PDZ"/>
</dbReference>
<feature type="domain" description="PDZ" evidence="3">
    <location>
        <begin position="264"/>
        <end position="354"/>
    </location>
</feature>
<dbReference type="SUPFAM" id="SSF50156">
    <property type="entry name" value="PDZ domain-like"/>
    <property type="match status" value="1"/>
</dbReference>
<gene>
    <name evidence="4" type="ORF">COU81_02115</name>
</gene>
<evidence type="ECO:0000256" key="2">
    <source>
        <dbReference type="ARBA" id="ARBA00022801"/>
    </source>
</evidence>
<dbReference type="Pfam" id="PF13180">
    <property type="entry name" value="PDZ_2"/>
    <property type="match status" value="1"/>
</dbReference>
<dbReference type="SUPFAM" id="SSF50494">
    <property type="entry name" value="Trypsin-like serine proteases"/>
    <property type="match status" value="1"/>
</dbReference>
<dbReference type="PANTHER" id="PTHR43343:SF3">
    <property type="entry name" value="PROTEASE DO-LIKE 8, CHLOROPLASTIC"/>
    <property type="match status" value="1"/>
</dbReference>
<dbReference type="Proteomes" id="UP000231450">
    <property type="component" value="Unassembled WGS sequence"/>
</dbReference>
<evidence type="ECO:0000256" key="1">
    <source>
        <dbReference type="ARBA" id="ARBA00022670"/>
    </source>
</evidence>
<keyword evidence="2" id="KW-0378">Hydrolase</keyword>
<dbReference type="GO" id="GO:0006508">
    <property type="term" value="P:proteolysis"/>
    <property type="evidence" value="ECO:0007669"/>
    <property type="project" value="UniProtKB-KW"/>
</dbReference>
<accession>A0A2M8KE52</accession>
<organism evidence="4 5">
    <name type="scientific">Candidatus Portnoybacteria bacterium CG10_big_fil_rev_8_21_14_0_10_36_7</name>
    <dbReference type="NCBI Taxonomy" id="1974812"/>
    <lineage>
        <taxon>Bacteria</taxon>
        <taxon>Candidatus Portnoyibacteriota</taxon>
    </lineage>
</organism>
<dbReference type="EMBL" id="PFDW01000046">
    <property type="protein sequence ID" value="PJE58195.1"/>
    <property type="molecule type" value="Genomic_DNA"/>
</dbReference>
<dbReference type="PRINTS" id="PR00834">
    <property type="entry name" value="PROTEASES2C"/>
</dbReference>
<proteinExistence type="predicted"/>
<dbReference type="AlphaFoldDB" id="A0A2M8KE52"/>
<dbReference type="InterPro" id="IPR009003">
    <property type="entry name" value="Peptidase_S1_PA"/>
</dbReference>
<evidence type="ECO:0000313" key="4">
    <source>
        <dbReference type="EMBL" id="PJE58195.1"/>
    </source>
</evidence>
<evidence type="ECO:0000259" key="3">
    <source>
        <dbReference type="SMART" id="SM00228"/>
    </source>
</evidence>
<dbReference type="PANTHER" id="PTHR43343">
    <property type="entry name" value="PEPTIDASE S12"/>
    <property type="match status" value="1"/>
</dbReference>
<dbReference type="SMART" id="SM00228">
    <property type="entry name" value="PDZ"/>
    <property type="match status" value="1"/>
</dbReference>
<dbReference type="InterPro" id="IPR036034">
    <property type="entry name" value="PDZ_sf"/>
</dbReference>
<name>A0A2M8KE52_9BACT</name>
<sequence>MPSDDNSSQNQVKVISQQDLVVAAVKKASPAVVSVIISKDVPIVEQYYSDPFGGDPFFNQFFGGDNFRFQIPQYKQNGTEKREIGGGTGFIISSDGLILTNKHVVEDESAEYTVLTNDGEKYPAEVLARDLIQDLAIIKIDKKDLPVLNLSNSDNIKIGQTVIAIGNALGEFRNTVSVGVVSGLQRQITAGSGVTSEDLEELIQTDAAINHGNSGGPLLNLAGEVIGVNVAIAQGAQNIGFSIPINKASKDIQQVKSLGKISIPFLGVRYVLINDQVKSKNNLSYNYGAWVQKGSSADQPAVSADSSAEKAGIMEGDIILEVSGKIIDQNHTLAKAIQEYNVGDSISLKIWRQDSEKNINLKLGERP</sequence>
<dbReference type="Pfam" id="PF13365">
    <property type="entry name" value="Trypsin_2"/>
    <property type="match status" value="1"/>
</dbReference>
<reference evidence="5" key="1">
    <citation type="submission" date="2017-09" db="EMBL/GenBank/DDBJ databases">
        <title>Depth-based differentiation of microbial function through sediment-hosted aquifers and enrichment of novel symbionts in the deep terrestrial subsurface.</title>
        <authorList>
            <person name="Probst A.J."/>
            <person name="Ladd B."/>
            <person name="Jarett J.K."/>
            <person name="Geller-Mcgrath D.E."/>
            <person name="Sieber C.M.K."/>
            <person name="Emerson J.B."/>
            <person name="Anantharaman K."/>
            <person name="Thomas B.C."/>
            <person name="Malmstrom R."/>
            <person name="Stieglmeier M."/>
            <person name="Klingl A."/>
            <person name="Woyke T."/>
            <person name="Ryan C.M."/>
            <person name="Banfield J.F."/>
        </authorList>
    </citation>
    <scope>NUCLEOTIDE SEQUENCE [LARGE SCALE GENOMIC DNA]</scope>
</reference>
<keyword evidence="1" id="KW-0645">Protease</keyword>
<dbReference type="InterPro" id="IPR051201">
    <property type="entry name" value="Chloro_Bact_Ser_Proteases"/>
</dbReference>
<dbReference type="Gene3D" id="2.30.42.10">
    <property type="match status" value="1"/>
</dbReference>
<dbReference type="Gene3D" id="2.40.10.120">
    <property type="match status" value="1"/>
</dbReference>